<organism evidence="1 2">
    <name type="scientific">Dethiosulfatarculus sandiegensis</name>
    <dbReference type="NCBI Taxonomy" id="1429043"/>
    <lineage>
        <taxon>Bacteria</taxon>
        <taxon>Pseudomonadati</taxon>
        <taxon>Thermodesulfobacteriota</taxon>
        <taxon>Desulfarculia</taxon>
        <taxon>Desulfarculales</taxon>
        <taxon>Desulfarculaceae</taxon>
        <taxon>Dethiosulfatarculus</taxon>
    </lineage>
</organism>
<evidence type="ECO:0000313" key="2">
    <source>
        <dbReference type="Proteomes" id="UP000032233"/>
    </source>
</evidence>
<name>A0A0D2J521_9BACT</name>
<keyword evidence="2" id="KW-1185">Reference proteome</keyword>
<protein>
    <submittedName>
        <fullName evidence="1">Uncharacterized protein</fullName>
    </submittedName>
</protein>
<reference evidence="1 2" key="1">
    <citation type="submission" date="2013-11" db="EMBL/GenBank/DDBJ databases">
        <title>Metagenomic analysis of a methanogenic consortium involved in long chain n-alkane degradation.</title>
        <authorList>
            <person name="Davidova I.A."/>
            <person name="Callaghan A.V."/>
            <person name="Wawrik B."/>
            <person name="Pruitt S."/>
            <person name="Marks C."/>
            <person name="Duncan K.E."/>
            <person name="Suflita J.M."/>
        </authorList>
    </citation>
    <scope>NUCLEOTIDE SEQUENCE [LARGE SCALE GENOMIC DNA]</scope>
    <source>
        <strain evidence="1 2">SPR</strain>
    </source>
</reference>
<proteinExistence type="predicted"/>
<dbReference type="Proteomes" id="UP000032233">
    <property type="component" value="Unassembled WGS sequence"/>
</dbReference>
<dbReference type="STRING" id="1429043.X474_27975"/>
<dbReference type="AlphaFoldDB" id="A0A0D2J521"/>
<accession>A0A0D2J521</accession>
<evidence type="ECO:0000313" key="1">
    <source>
        <dbReference type="EMBL" id="KIX10806.1"/>
    </source>
</evidence>
<dbReference type="EMBL" id="AZAC01000083">
    <property type="protein sequence ID" value="KIX10806.1"/>
    <property type="molecule type" value="Genomic_DNA"/>
</dbReference>
<sequence length="53" mass="5843">MGHGHLLERKGVLKSPLLSCVPERLTTWALPRRRSEQKARLFPGVAGYGGPFA</sequence>
<comment type="caution">
    <text evidence="1">The sequence shown here is derived from an EMBL/GenBank/DDBJ whole genome shotgun (WGS) entry which is preliminary data.</text>
</comment>
<dbReference type="InParanoid" id="A0A0D2J521"/>
<gene>
    <name evidence="1" type="ORF">X474_27975</name>
</gene>